<organism evidence="2 3">
    <name type="scientific">Taeniopygia guttata</name>
    <name type="common">Zebra finch</name>
    <name type="synonym">Poephila guttata</name>
    <dbReference type="NCBI Taxonomy" id="59729"/>
    <lineage>
        <taxon>Eukaryota</taxon>
        <taxon>Metazoa</taxon>
        <taxon>Chordata</taxon>
        <taxon>Craniata</taxon>
        <taxon>Vertebrata</taxon>
        <taxon>Euteleostomi</taxon>
        <taxon>Archelosauria</taxon>
        <taxon>Archosauria</taxon>
        <taxon>Dinosauria</taxon>
        <taxon>Saurischia</taxon>
        <taxon>Theropoda</taxon>
        <taxon>Coelurosauria</taxon>
        <taxon>Aves</taxon>
        <taxon>Neognathae</taxon>
        <taxon>Neoaves</taxon>
        <taxon>Telluraves</taxon>
        <taxon>Australaves</taxon>
        <taxon>Passeriformes</taxon>
        <taxon>Passeroidea</taxon>
        <taxon>Estrildidae</taxon>
        <taxon>Estrildinae</taxon>
        <taxon>Taeniopygia</taxon>
    </lineage>
</organism>
<feature type="region of interest" description="Disordered" evidence="1">
    <location>
        <begin position="68"/>
        <end position="92"/>
    </location>
</feature>
<accession>A0A674GVG5</accession>
<reference evidence="2 3" key="1">
    <citation type="journal article" date="2010" name="Nature">
        <title>The genome of a songbird.</title>
        <authorList>
            <person name="Warren W.C."/>
            <person name="Clayton D.F."/>
            <person name="Ellegren H."/>
            <person name="Arnold A.P."/>
            <person name="Hillier L.W."/>
            <person name="Kunstner A."/>
            <person name="Searle S."/>
            <person name="White S."/>
            <person name="Vilella A.J."/>
            <person name="Fairley S."/>
            <person name="Heger A."/>
            <person name="Kong L."/>
            <person name="Ponting C.P."/>
            <person name="Jarvis E.D."/>
            <person name="Mello C.V."/>
            <person name="Minx P."/>
            <person name="Lovell P."/>
            <person name="Velho T.A."/>
            <person name="Ferris M."/>
            <person name="Balakrishnan C.N."/>
            <person name="Sinha S."/>
            <person name="Blatti C."/>
            <person name="London S.E."/>
            <person name="Li Y."/>
            <person name="Lin Y.C."/>
            <person name="George J."/>
            <person name="Sweedler J."/>
            <person name="Southey B."/>
            <person name="Gunaratne P."/>
            <person name="Watson M."/>
            <person name="Nam K."/>
            <person name="Backstrom N."/>
            <person name="Smeds L."/>
            <person name="Nabholz B."/>
            <person name="Itoh Y."/>
            <person name="Whitney O."/>
            <person name="Pfenning A.R."/>
            <person name="Howard J."/>
            <person name="Volker M."/>
            <person name="Skinner B.M."/>
            <person name="Griffin D.K."/>
            <person name="Ye L."/>
            <person name="McLaren W.M."/>
            <person name="Flicek P."/>
            <person name="Quesada V."/>
            <person name="Velasco G."/>
            <person name="Lopez-Otin C."/>
            <person name="Puente X.S."/>
            <person name="Olender T."/>
            <person name="Lancet D."/>
            <person name="Smit A.F."/>
            <person name="Hubley R."/>
            <person name="Konkel M.K."/>
            <person name="Walker J.A."/>
            <person name="Batzer M.A."/>
            <person name="Gu W."/>
            <person name="Pollock D.D."/>
            <person name="Chen L."/>
            <person name="Cheng Z."/>
            <person name="Eichler E.E."/>
            <person name="Stapley J."/>
            <person name="Slate J."/>
            <person name="Ekblom R."/>
            <person name="Birkhead T."/>
            <person name="Burke T."/>
            <person name="Burt D."/>
            <person name="Scharff C."/>
            <person name="Adam I."/>
            <person name="Richard H."/>
            <person name="Sultan M."/>
            <person name="Soldatov A."/>
            <person name="Lehrach H."/>
            <person name="Edwards S.V."/>
            <person name="Yang S.P."/>
            <person name="Li X."/>
            <person name="Graves T."/>
            <person name="Fulton L."/>
            <person name="Nelson J."/>
            <person name="Chinwalla A."/>
            <person name="Hou S."/>
            <person name="Mardis E.R."/>
            <person name="Wilson R.K."/>
        </authorList>
    </citation>
    <scope>NUCLEOTIDE SEQUENCE [LARGE SCALE GENOMIC DNA]</scope>
</reference>
<evidence type="ECO:0000313" key="3">
    <source>
        <dbReference type="Proteomes" id="UP000007754"/>
    </source>
</evidence>
<evidence type="ECO:0000313" key="2">
    <source>
        <dbReference type="Ensembl" id="ENSTGUP00000026426.1"/>
    </source>
</evidence>
<protein>
    <submittedName>
        <fullName evidence="2">Uncharacterized protein</fullName>
    </submittedName>
</protein>
<dbReference type="InParanoid" id="A0A674GVG5"/>
<dbReference type="Proteomes" id="UP000007754">
    <property type="component" value="Chromosome 1A"/>
</dbReference>
<dbReference type="Ensembl" id="ENSTGUT00000038324.1">
    <property type="protein sequence ID" value="ENSTGUP00000026426.1"/>
    <property type="gene ID" value="ENSTGUG00000027429.1"/>
</dbReference>
<name>A0A674GVG5_TAEGU</name>
<sequence>MVWVGMDLKISQFHPPAMGRDTLPSPACSDVGCLNCKQVIGLPAQCHHLQQRLPHPHRGNPAFRRLPHPHEGNPAFRRLPHPNEGNPAFRRLPHPHQGNPAFRRLPHPHQGNPAFRRLPHPHEGNPAFRRLPHPHEGNPAFRRLPHPHRGNPAFRRLPHPHRGNPAFRRKLKSFGNSLPPPTPLMGYFSKHSHYSEIQHSASPEEFPLSRYPHLKATTLFTKSWERSTAFKVFDAYEFLNSSTIAINLKNIISYFNALPTFIFMRHNHSNDLFQHIKACHIYTYRREELEEM</sequence>
<proteinExistence type="predicted"/>
<reference evidence="2" key="2">
    <citation type="submission" date="2025-08" db="UniProtKB">
        <authorList>
            <consortium name="Ensembl"/>
        </authorList>
    </citation>
    <scope>IDENTIFICATION</scope>
</reference>
<keyword evidence="3" id="KW-1185">Reference proteome</keyword>
<evidence type="ECO:0000256" key="1">
    <source>
        <dbReference type="SAM" id="MobiDB-lite"/>
    </source>
</evidence>
<dbReference type="AlphaFoldDB" id="A0A674GVG5"/>
<reference evidence="2" key="3">
    <citation type="submission" date="2025-09" db="UniProtKB">
        <authorList>
            <consortium name="Ensembl"/>
        </authorList>
    </citation>
    <scope>IDENTIFICATION</scope>
</reference>